<evidence type="ECO:0008006" key="3">
    <source>
        <dbReference type="Google" id="ProtNLM"/>
    </source>
</evidence>
<organism evidence="1 2">
    <name type="scientific">Anaerobium acetethylicum</name>
    <dbReference type="NCBI Taxonomy" id="1619234"/>
    <lineage>
        <taxon>Bacteria</taxon>
        <taxon>Bacillati</taxon>
        <taxon>Bacillota</taxon>
        <taxon>Clostridia</taxon>
        <taxon>Lachnospirales</taxon>
        <taxon>Lachnospiraceae</taxon>
        <taxon>Anaerobium</taxon>
    </lineage>
</organism>
<reference evidence="1 2" key="1">
    <citation type="submission" date="2016-09" db="EMBL/GenBank/DDBJ databases">
        <authorList>
            <person name="Capua I."/>
            <person name="De Benedictis P."/>
            <person name="Joannis T."/>
            <person name="Lombin L.H."/>
            <person name="Cattoli G."/>
        </authorList>
    </citation>
    <scope>NUCLEOTIDE SEQUENCE [LARGE SCALE GENOMIC DNA]</scope>
    <source>
        <strain evidence="1 2">GluBS11</strain>
    </source>
</reference>
<evidence type="ECO:0000313" key="2">
    <source>
        <dbReference type="Proteomes" id="UP000199315"/>
    </source>
</evidence>
<keyword evidence="2" id="KW-1185">Reference proteome</keyword>
<accession>A0A1D3TYT3</accession>
<dbReference type="EMBL" id="FMKA01000050">
    <property type="protein sequence ID" value="SCP99641.1"/>
    <property type="molecule type" value="Genomic_DNA"/>
</dbReference>
<evidence type="ECO:0000313" key="1">
    <source>
        <dbReference type="EMBL" id="SCP99641.1"/>
    </source>
</evidence>
<name>A0A1D3TYT3_9FIRM</name>
<gene>
    <name evidence="1" type="ORF">SAMN05421730_105017</name>
</gene>
<dbReference type="Proteomes" id="UP000199315">
    <property type="component" value="Unassembled WGS sequence"/>
</dbReference>
<sequence length="128" mass="15015">MEAKRKKLTDMLLDDKILKEAYDERYDEYTQKINHIRQEQKILTSNVDAKKDIGKRMKDLRSRISEVKVLDKFDRSVFESVVKKVLIGEINEDGISDPYKITFVLKGLADYSVSDAKKRYKNLRKQVG</sequence>
<protein>
    <recommendedName>
        <fullName evidence="3">Site-specific DNA recombinase</fullName>
    </recommendedName>
</protein>
<dbReference type="OrthoDB" id="9769353at2"/>
<dbReference type="RefSeq" id="WP_091236935.1">
    <property type="nucleotide sequence ID" value="NZ_FMKA01000050.1"/>
</dbReference>
<dbReference type="AlphaFoldDB" id="A0A1D3TYT3"/>
<dbReference type="STRING" id="1619234.SAMN05421730_105017"/>
<proteinExistence type="predicted"/>